<name>A0A1E3K8V1_9TREE</name>
<feature type="region of interest" description="Disordered" evidence="1">
    <location>
        <begin position="95"/>
        <end position="139"/>
    </location>
</feature>
<feature type="compositionally biased region" description="Polar residues" evidence="1">
    <location>
        <begin position="95"/>
        <end position="111"/>
    </location>
</feature>
<dbReference type="OrthoDB" id="10569514at2759"/>
<sequence length="262" mass="29402">MPTPPDFNDQVPQDYQEFFDWDPLYRDVGMRPEDELALWQEPVDPTDNVHQPEPGPSSRILPLAPAPHADRMDYPAPDNAHASVGHFVLSQQPASAAGVQLSNPPMSSDANTLPGYESPPLSLDSSALSPHSTLDQPHKLLGYRDGPYYGGSTRNPLFPSKFRHDAPFIKPLYRAIHRTAYQIMLRDYANEAPARQQELALRAANAQLSEIMKGVEQDYARTARRLEIRGELIRLVVPKAERSAQKVAEDALQELQDKFRET</sequence>
<comment type="caution">
    <text evidence="2">The sequence shown here is derived from an EMBL/GenBank/DDBJ whole genome shotgun (WGS) entry which is preliminary data.</text>
</comment>
<feature type="region of interest" description="Disordered" evidence="1">
    <location>
        <begin position="42"/>
        <end position="65"/>
    </location>
</feature>
<protein>
    <submittedName>
        <fullName evidence="2">Uncharacterized protein</fullName>
    </submittedName>
</protein>
<gene>
    <name evidence="2" type="ORF">I350_03132</name>
</gene>
<organism evidence="2 3">
    <name type="scientific">Cryptococcus amylolentus CBS 6273</name>
    <dbReference type="NCBI Taxonomy" id="1296118"/>
    <lineage>
        <taxon>Eukaryota</taxon>
        <taxon>Fungi</taxon>
        <taxon>Dikarya</taxon>
        <taxon>Basidiomycota</taxon>
        <taxon>Agaricomycotina</taxon>
        <taxon>Tremellomycetes</taxon>
        <taxon>Tremellales</taxon>
        <taxon>Cryptococcaceae</taxon>
        <taxon>Cryptococcus</taxon>
    </lineage>
</organism>
<proteinExistence type="predicted"/>
<dbReference type="AlphaFoldDB" id="A0A1E3K8V1"/>
<evidence type="ECO:0000313" key="2">
    <source>
        <dbReference type="EMBL" id="ODO09529.1"/>
    </source>
</evidence>
<dbReference type="EMBL" id="MEKH01000004">
    <property type="protein sequence ID" value="ODO09529.1"/>
    <property type="molecule type" value="Genomic_DNA"/>
</dbReference>
<evidence type="ECO:0000256" key="1">
    <source>
        <dbReference type="SAM" id="MobiDB-lite"/>
    </source>
</evidence>
<feature type="compositionally biased region" description="Low complexity" evidence="1">
    <location>
        <begin position="118"/>
        <end position="132"/>
    </location>
</feature>
<dbReference type="Proteomes" id="UP000095149">
    <property type="component" value="Unassembled WGS sequence"/>
</dbReference>
<evidence type="ECO:0000313" key="3">
    <source>
        <dbReference type="Proteomes" id="UP000095149"/>
    </source>
</evidence>
<reference evidence="2 3" key="1">
    <citation type="submission" date="2016-06" db="EMBL/GenBank/DDBJ databases">
        <title>Evolution of pathogenesis and genome organization in the Tremellales.</title>
        <authorList>
            <person name="Cuomo C."/>
            <person name="Litvintseva A."/>
            <person name="Heitman J."/>
            <person name="Chen Y."/>
            <person name="Sun S."/>
            <person name="Springer D."/>
            <person name="Dromer F."/>
            <person name="Young S."/>
            <person name="Zeng Q."/>
            <person name="Chapman S."/>
            <person name="Gujja S."/>
            <person name="Saif S."/>
            <person name="Birren B."/>
        </authorList>
    </citation>
    <scope>NUCLEOTIDE SEQUENCE [LARGE SCALE GENOMIC DNA]</scope>
    <source>
        <strain evidence="2 3">CBS 6273</strain>
    </source>
</reference>
<accession>A0A1E3K8V1</accession>